<dbReference type="PANTHER" id="PTHR30204">
    <property type="entry name" value="REDOX-CYCLING DRUG-SENSING TRANSCRIPTIONAL ACTIVATOR SOXR"/>
    <property type="match status" value="1"/>
</dbReference>
<proteinExistence type="predicted"/>
<reference evidence="5 6" key="1">
    <citation type="submission" date="2016-08" db="EMBL/GenBank/DDBJ databases">
        <authorList>
            <person name="Seilhamer J.J."/>
        </authorList>
    </citation>
    <scope>NUCLEOTIDE SEQUENCE [LARGE SCALE GENOMIC DNA]</scope>
    <source>
        <strain evidence="5 6">ANC 4874</strain>
    </source>
</reference>
<evidence type="ECO:0000256" key="3">
    <source>
        <dbReference type="ARBA" id="ARBA00023163"/>
    </source>
</evidence>
<dbReference type="InterPro" id="IPR000551">
    <property type="entry name" value="MerR-type_HTH_dom"/>
</dbReference>
<dbReference type="Gene3D" id="1.10.1660.10">
    <property type="match status" value="1"/>
</dbReference>
<dbReference type="CDD" id="cd04784">
    <property type="entry name" value="HTH_CadR-PbrR"/>
    <property type="match status" value="1"/>
</dbReference>
<dbReference type="InterPro" id="IPR047057">
    <property type="entry name" value="MerR_fam"/>
</dbReference>
<dbReference type="GO" id="GO:0003677">
    <property type="term" value="F:DNA binding"/>
    <property type="evidence" value="ECO:0007669"/>
    <property type="project" value="UniProtKB-KW"/>
</dbReference>
<protein>
    <submittedName>
        <fullName evidence="5">DNA-binding transcriptional regulator, MerR family</fullName>
    </submittedName>
</protein>
<dbReference type="SMART" id="SM00422">
    <property type="entry name" value="HTH_MERR"/>
    <property type="match status" value="1"/>
</dbReference>
<sequence length="138" mass="16459">MMKITPHYLIKDLAKKAQLSPDTIRFYEKKNLIQPSFRAENHYRYYNDEVLKRLIFIKRCRALDMSLNEIQLLITLEQQPNRDCNAVNHLIDEHLKQVESKIFELQNFQVQLQLLRQSCITQTTIDHCQILKSLESVD</sequence>
<dbReference type="PANTHER" id="PTHR30204:SF92">
    <property type="entry name" value="HTH-TYPE TRANSCRIPTIONAL REGULATOR ZNTR"/>
    <property type="match status" value="1"/>
</dbReference>
<dbReference type="GO" id="GO:0046872">
    <property type="term" value="F:metal ion binding"/>
    <property type="evidence" value="ECO:0007669"/>
    <property type="project" value="InterPro"/>
</dbReference>
<dbReference type="Proteomes" id="UP000243661">
    <property type="component" value="Unassembled WGS sequence"/>
</dbReference>
<dbReference type="Pfam" id="PF00376">
    <property type="entry name" value="MerR"/>
    <property type="match status" value="1"/>
</dbReference>
<evidence type="ECO:0000313" key="5">
    <source>
        <dbReference type="EMBL" id="SCC72596.1"/>
    </source>
</evidence>
<dbReference type="GO" id="GO:0045893">
    <property type="term" value="P:positive regulation of DNA-templated transcription"/>
    <property type="evidence" value="ECO:0007669"/>
    <property type="project" value="InterPro"/>
</dbReference>
<keyword evidence="3" id="KW-0804">Transcription</keyword>
<dbReference type="InterPro" id="IPR015358">
    <property type="entry name" value="Tscrpt_reg_MerR_DNA-bd"/>
</dbReference>
<keyword evidence="1" id="KW-0805">Transcription regulation</keyword>
<dbReference type="Pfam" id="PF09278">
    <property type="entry name" value="MerR-DNA-bind"/>
    <property type="match status" value="1"/>
</dbReference>
<dbReference type="AlphaFoldDB" id="A0A1C4GWN8"/>
<evidence type="ECO:0000259" key="4">
    <source>
        <dbReference type="PROSITE" id="PS50937"/>
    </source>
</evidence>
<dbReference type="InterPro" id="IPR011791">
    <property type="entry name" value="CadR-PbrR"/>
</dbReference>
<evidence type="ECO:0000313" key="6">
    <source>
        <dbReference type="Proteomes" id="UP000243661"/>
    </source>
</evidence>
<evidence type="ECO:0000256" key="2">
    <source>
        <dbReference type="ARBA" id="ARBA00023125"/>
    </source>
</evidence>
<accession>A0A1C4GWN8</accession>
<dbReference type="GO" id="GO:0003700">
    <property type="term" value="F:DNA-binding transcription factor activity"/>
    <property type="evidence" value="ECO:0007669"/>
    <property type="project" value="InterPro"/>
</dbReference>
<organism evidence="5 6">
    <name type="scientific">Acinetobacter albensis</name>
    <dbReference type="NCBI Taxonomy" id="1673609"/>
    <lineage>
        <taxon>Bacteria</taxon>
        <taxon>Pseudomonadati</taxon>
        <taxon>Pseudomonadota</taxon>
        <taxon>Gammaproteobacteria</taxon>
        <taxon>Moraxellales</taxon>
        <taxon>Moraxellaceae</taxon>
        <taxon>Acinetobacter</taxon>
    </lineage>
</organism>
<keyword evidence="2 5" id="KW-0238">DNA-binding</keyword>
<feature type="domain" description="HTH merR-type" evidence="4">
    <location>
        <begin position="7"/>
        <end position="76"/>
    </location>
</feature>
<dbReference type="SUPFAM" id="SSF46955">
    <property type="entry name" value="Putative DNA-binding domain"/>
    <property type="match status" value="1"/>
</dbReference>
<dbReference type="InterPro" id="IPR009061">
    <property type="entry name" value="DNA-bd_dom_put_sf"/>
</dbReference>
<gene>
    <name evidence="5" type="ORF">GA0116959_1112</name>
</gene>
<name>A0A1C4GWN8_9GAMM</name>
<dbReference type="RefSeq" id="WP_244878588.1">
    <property type="nucleotide sequence ID" value="NZ_FMBK01000011.1"/>
</dbReference>
<dbReference type="PRINTS" id="PR00040">
    <property type="entry name" value="HTHMERR"/>
</dbReference>
<dbReference type="PROSITE" id="PS50937">
    <property type="entry name" value="HTH_MERR_2"/>
    <property type="match status" value="1"/>
</dbReference>
<evidence type="ECO:0000256" key="1">
    <source>
        <dbReference type="ARBA" id="ARBA00023015"/>
    </source>
</evidence>
<dbReference type="EMBL" id="FMBK01000011">
    <property type="protein sequence ID" value="SCC72596.1"/>
    <property type="molecule type" value="Genomic_DNA"/>
</dbReference>